<sequence>MSRLATFLISASLLAPLTSVTAAPDDPPANTGGIDRTEKTKKRLLKEFGGSEESEEAVMLGLAWLTQMQRPEGNWVYDQGKVDDKAAATGMALLAFLGAGQSHQAGRYKQTVRAALDWLLKNIDKSQGDSRGQFAMITNMYSQGIATLALCEAYGMTQDKDLRGTAQAAIEYIQRAQGENGSWGYQYGGQGDNSIVGWQLQALHAAQLAHLNVDGKVIKKAIGFLNFSASGEHKENYGYTAPDGAPATSLSAVGLLSRYYADGWRAKNPGFAAGAKGLMQRAPSAAPDKPPLDVYYYYYATQVVRFYGGNEWTTWNEGTPKSGGAPRKSGMQDWLIERQVRTPDDRGSWDPPQGDPQIAPNCGRLGTTALCLLTLEVYYRYDPSEKVKPSGK</sequence>
<reference evidence="4" key="1">
    <citation type="submission" date="2017-06" db="EMBL/GenBank/DDBJ databases">
        <title>Genome analysis of Fimbriiglobus ruber SP5, the first member of the order Planctomycetales with confirmed chitinolytic capability.</title>
        <authorList>
            <person name="Ravin N.V."/>
            <person name="Rakitin A.L."/>
            <person name="Ivanova A.A."/>
            <person name="Beletsky A.V."/>
            <person name="Kulichevskaya I.S."/>
            <person name="Mardanov A.V."/>
            <person name="Dedysh S.N."/>
        </authorList>
    </citation>
    <scope>NUCLEOTIDE SEQUENCE [LARGE SCALE GENOMIC DNA]</scope>
    <source>
        <strain evidence="4">SP5</strain>
    </source>
</reference>
<feature type="signal peptide" evidence="2">
    <location>
        <begin position="1"/>
        <end position="22"/>
    </location>
</feature>
<keyword evidence="2" id="KW-0732">Signal</keyword>
<dbReference type="Proteomes" id="UP000214646">
    <property type="component" value="Unassembled WGS sequence"/>
</dbReference>
<evidence type="ECO:0000256" key="2">
    <source>
        <dbReference type="SAM" id="SignalP"/>
    </source>
</evidence>
<dbReference type="RefSeq" id="WP_088252305.1">
    <property type="nucleotide sequence ID" value="NZ_NIDE01000001.1"/>
</dbReference>
<evidence type="ECO:0000313" key="3">
    <source>
        <dbReference type="EMBL" id="OWK47170.1"/>
    </source>
</evidence>
<dbReference type="Gene3D" id="1.50.10.20">
    <property type="match status" value="2"/>
</dbReference>
<dbReference type="InterPro" id="IPR008930">
    <property type="entry name" value="Terpenoid_cyclase/PrenylTrfase"/>
</dbReference>
<evidence type="ECO:0008006" key="5">
    <source>
        <dbReference type="Google" id="ProtNLM"/>
    </source>
</evidence>
<dbReference type="OrthoDB" id="238862at2"/>
<dbReference type="SUPFAM" id="SSF48239">
    <property type="entry name" value="Terpenoid cyclases/Protein prenyltransferases"/>
    <property type="match status" value="1"/>
</dbReference>
<feature type="region of interest" description="Disordered" evidence="1">
    <location>
        <begin position="20"/>
        <end position="40"/>
    </location>
</feature>
<dbReference type="EMBL" id="NIDE01000001">
    <property type="protein sequence ID" value="OWK47170.1"/>
    <property type="molecule type" value="Genomic_DNA"/>
</dbReference>
<feature type="chain" id="PRO_5012601259" description="Squalene--hopene cyclase" evidence="2">
    <location>
        <begin position="23"/>
        <end position="392"/>
    </location>
</feature>
<protein>
    <recommendedName>
        <fullName evidence="5">Squalene--hopene cyclase</fullName>
    </recommendedName>
</protein>
<name>A0A225E0A0_9BACT</name>
<organism evidence="3 4">
    <name type="scientific">Fimbriiglobus ruber</name>
    <dbReference type="NCBI Taxonomy" id="1908690"/>
    <lineage>
        <taxon>Bacteria</taxon>
        <taxon>Pseudomonadati</taxon>
        <taxon>Planctomycetota</taxon>
        <taxon>Planctomycetia</taxon>
        <taxon>Gemmatales</taxon>
        <taxon>Gemmataceae</taxon>
        <taxon>Fimbriiglobus</taxon>
    </lineage>
</organism>
<accession>A0A225E0A0</accession>
<gene>
    <name evidence="3" type="ORF">FRUB_00869</name>
</gene>
<proteinExistence type="predicted"/>
<comment type="caution">
    <text evidence="3">The sequence shown here is derived from an EMBL/GenBank/DDBJ whole genome shotgun (WGS) entry which is preliminary data.</text>
</comment>
<dbReference type="AlphaFoldDB" id="A0A225E0A0"/>
<evidence type="ECO:0000256" key="1">
    <source>
        <dbReference type="SAM" id="MobiDB-lite"/>
    </source>
</evidence>
<keyword evidence="4" id="KW-1185">Reference proteome</keyword>
<evidence type="ECO:0000313" key="4">
    <source>
        <dbReference type="Proteomes" id="UP000214646"/>
    </source>
</evidence>